<dbReference type="AlphaFoldDB" id="A0A8R1XPN4"/>
<dbReference type="Proteomes" id="UP000024404">
    <property type="component" value="Unassembled WGS sequence"/>
</dbReference>
<organism evidence="1 2">
    <name type="scientific">Onchocerca volvulus</name>
    <dbReference type="NCBI Taxonomy" id="6282"/>
    <lineage>
        <taxon>Eukaryota</taxon>
        <taxon>Metazoa</taxon>
        <taxon>Ecdysozoa</taxon>
        <taxon>Nematoda</taxon>
        <taxon>Chromadorea</taxon>
        <taxon>Rhabditida</taxon>
        <taxon>Spirurina</taxon>
        <taxon>Spiruromorpha</taxon>
        <taxon>Filarioidea</taxon>
        <taxon>Onchocercidae</taxon>
        <taxon>Onchocerca</taxon>
    </lineage>
</organism>
<proteinExistence type="predicted"/>
<dbReference type="EMBL" id="CMVM020000003">
    <property type="status" value="NOT_ANNOTATED_CDS"/>
    <property type="molecule type" value="Genomic_DNA"/>
</dbReference>
<dbReference type="OMA" id="GIENTRE"/>
<evidence type="ECO:0000313" key="1">
    <source>
        <dbReference type="EnsemblMetazoa" id="OVOC11710.1"/>
    </source>
</evidence>
<sequence length="360" mass="41320">MADAANFELNRRSKMLHWRDGKITPPFSSKNWERISQINFINDEHKSNFMERYWSPYQVILFGSENPLNISRVANFCYVLVVTSQENHLKIFSKSTDENVPFIPDEIKGSPMNGVIIPWNCFTLDMGLSYLTIKDIDEENKDNIWYALKYIRYRVKLAIVISSDDEITQEKAENRALKAAETIRKYLGFMPICVVAQSDIRMNVERGKKGKNLYEDSSVLIYYGNDVNASALVAYSEDEETLKNRFKIWKDNSFCLDDHQVIAFHFTMVNGSEPKNSEEIFSDVFPDIPISTLRLLGGPSTVGVNYPFGFDAGPVYVIIGWRKFGCGLSEEEIDVNYFYCDLSSSESSSETDYNLSDYDS</sequence>
<reference evidence="1" key="2">
    <citation type="submission" date="2022-06" db="UniProtKB">
        <authorList>
            <consortium name="EnsemblMetazoa"/>
        </authorList>
    </citation>
    <scope>IDENTIFICATION</scope>
</reference>
<keyword evidence="2" id="KW-1185">Reference proteome</keyword>
<accession>A0A8R1XPN4</accession>
<reference evidence="2" key="1">
    <citation type="submission" date="2013-10" db="EMBL/GenBank/DDBJ databases">
        <title>Genome sequencing of Onchocerca volvulus.</title>
        <authorList>
            <person name="Cotton J."/>
            <person name="Tsai J."/>
            <person name="Stanley E."/>
            <person name="Tracey A."/>
            <person name="Holroyd N."/>
            <person name="Lustigman S."/>
            <person name="Berriman M."/>
        </authorList>
    </citation>
    <scope>NUCLEOTIDE SEQUENCE</scope>
</reference>
<dbReference type="EnsemblMetazoa" id="OVOC11710.1">
    <property type="protein sequence ID" value="OVOC11710.1"/>
    <property type="gene ID" value="WBGene00248519"/>
</dbReference>
<name>A0A8R1XPN4_ONCVO</name>
<evidence type="ECO:0000313" key="2">
    <source>
        <dbReference type="Proteomes" id="UP000024404"/>
    </source>
</evidence>
<protein>
    <submittedName>
        <fullName evidence="1">Uncharacterized protein</fullName>
    </submittedName>
</protein>